<evidence type="ECO:0000256" key="1">
    <source>
        <dbReference type="ARBA" id="ARBA00001933"/>
    </source>
</evidence>
<dbReference type="SUPFAM" id="SSF53383">
    <property type="entry name" value="PLP-dependent transferases"/>
    <property type="match status" value="1"/>
</dbReference>
<dbReference type="InterPro" id="IPR015422">
    <property type="entry name" value="PyrdxlP-dep_Trfase_small"/>
</dbReference>
<organism evidence="4 5">
    <name type="scientific">Dactylosporangium matsuzakiense</name>
    <dbReference type="NCBI Taxonomy" id="53360"/>
    <lineage>
        <taxon>Bacteria</taxon>
        <taxon>Bacillati</taxon>
        <taxon>Actinomycetota</taxon>
        <taxon>Actinomycetes</taxon>
        <taxon>Micromonosporales</taxon>
        <taxon>Micromonosporaceae</taxon>
        <taxon>Dactylosporangium</taxon>
    </lineage>
</organism>
<dbReference type="InterPro" id="IPR015424">
    <property type="entry name" value="PyrdxlP-dep_Trfase"/>
</dbReference>
<evidence type="ECO:0000256" key="3">
    <source>
        <dbReference type="RuleBase" id="RU003560"/>
    </source>
</evidence>
<comment type="caution">
    <text evidence="4">The sequence shown here is derived from an EMBL/GenBank/DDBJ whole genome shotgun (WGS) entry which is preliminary data.</text>
</comment>
<dbReference type="Proteomes" id="UP001143480">
    <property type="component" value="Unassembled WGS sequence"/>
</dbReference>
<evidence type="ECO:0000313" key="4">
    <source>
        <dbReference type="EMBL" id="GLL00066.1"/>
    </source>
</evidence>
<dbReference type="GO" id="GO:0008483">
    <property type="term" value="F:transaminase activity"/>
    <property type="evidence" value="ECO:0007669"/>
    <property type="project" value="InterPro"/>
</dbReference>
<dbReference type="AlphaFoldDB" id="A0A9W6KGY7"/>
<dbReference type="GO" id="GO:0030170">
    <property type="term" value="F:pyridoxal phosphate binding"/>
    <property type="evidence" value="ECO:0007669"/>
    <property type="project" value="InterPro"/>
</dbReference>
<dbReference type="PROSITE" id="PS00600">
    <property type="entry name" value="AA_TRANSFER_CLASS_3"/>
    <property type="match status" value="1"/>
</dbReference>
<reference evidence="4" key="1">
    <citation type="journal article" date="2014" name="Int. J. Syst. Evol. Microbiol.">
        <title>Complete genome sequence of Corynebacterium casei LMG S-19264T (=DSM 44701T), isolated from a smear-ripened cheese.</title>
        <authorList>
            <consortium name="US DOE Joint Genome Institute (JGI-PGF)"/>
            <person name="Walter F."/>
            <person name="Albersmeier A."/>
            <person name="Kalinowski J."/>
            <person name="Ruckert C."/>
        </authorList>
    </citation>
    <scope>NUCLEOTIDE SEQUENCE</scope>
    <source>
        <strain evidence="4">VKM Ac-1321</strain>
    </source>
</reference>
<sequence length="451" mass="49301">MTSQTRPKTLSNSETIERARRVTAAEQYDIGTRFPSVFVKAQGSWMEDVEGRRILDVTAASGALLLGNRHPAVVDAITRYIAEHGTVFASTISLPRIELAERLCERYPAGEKAVFSKSGSEATTAAIRMARAASGRDIIVTSGYHGWHDWHLNYLSIGFNPATRIACYGYNETALRRLLHEFAGQIAAVIVTPEPAWFDEAYYRRVSQLCAEHGVYFIIDEVITAFRWGHRGLNGTGQVPADAITMSKGLGNGHSISAVVGRREILDAYDKAGVAGTYTREVPPMAAALAVLDVTEDGSVHEHTQRMGAALRDGMRDILAAVGIPAFINGPPMMFDVVVPSEQLSWDIYRAAYDHGAYFEDSGTHMVTAAFGQAEVDHALEAFEKGAREIAKTTQFDFDALPEARMHQFAAEAFGGALHDDEAVLRRIDETVHTIATRDLSLARILDPSCG</sequence>
<gene>
    <name evidence="4" type="ORF">GCM10017581_018060</name>
</gene>
<dbReference type="Gene3D" id="3.40.640.10">
    <property type="entry name" value="Type I PLP-dependent aspartate aminotransferase-like (Major domain)"/>
    <property type="match status" value="1"/>
</dbReference>
<dbReference type="EMBL" id="BSFP01000006">
    <property type="protein sequence ID" value="GLL00066.1"/>
    <property type="molecule type" value="Genomic_DNA"/>
</dbReference>
<accession>A0A9W6KGY7</accession>
<name>A0A9W6KGY7_9ACTN</name>
<comment type="similarity">
    <text evidence="3">Belongs to the class-III pyridoxal-phosphate-dependent aminotransferase family.</text>
</comment>
<evidence type="ECO:0000256" key="2">
    <source>
        <dbReference type="ARBA" id="ARBA00022898"/>
    </source>
</evidence>
<dbReference type="InterPro" id="IPR049704">
    <property type="entry name" value="Aminotrans_3_PPA_site"/>
</dbReference>
<dbReference type="Gene3D" id="3.90.1150.10">
    <property type="entry name" value="Aspartate Aminotransferase, domain 1"/>
    <property type="match status" value="1"/>
</dbReference>
<proteinExistence type="inferred from homology"/>
<keyword evidence="2 3" id="KW-0663">Pyridoxal phosphate</keyword>
<reference evidence="4" key="2">
    <citation type="submission" date="2023-01" db="EMBL/GenBank/DDBJ databases">
        <authorList>
            <person name="Sun Q."/>
            <person name="Evtushenko L."/>
        </authorList>
    </citation>
    <scope>NUCLEOTIDE SEQUENCE</scope>
    <source>
        <strain evidence="4">VKM Ac-1321</strain>
    </source>
</reference>
<evidence type="ECO:0000313" key="5">
    <source>
        <dbReference type="Proteomes" id="UP001143480"/>
    </source>
</evidence>
<keyword evidence="5" id="KW-1185">Reference proteome</keyword>
<dbReference type="PANTHER" id="PTHR43713">
    <property type="entry name" value="GLUTAMATE-1-SEMIALDEHYDE 2,1-AMINOMUTASE"/>
    <property type="match status" value="1"/>
</dbReference>
<dbReference type="RefSeq" id="WP_261962835.1">
    <property type="nucleotide sequence ID" value="NZ_BAAAXA010000001.1"/>
</dbReference>
<comment type="cofactor">
    <cofactor evidence="1">
        <name>pyridoxal 5'-phosphate</name>
        <dbReference type="ChEBI" id="CHEBI:597326"/>
    </cofactor>
</comment>
<dbReference type="Pfam" id="PF00202">
    <property type="entry name" value="Aminotran_3"/>
    <property type="match status" value="1"/>
</dbReference>
<dbReference type="PANTHER" id="PTHR43713:SF3">
    <property type="entry name" value="GLUTAMATE-1-SEMIALDEHYDE 2,1-AMINOMUTASE 1, CHLOROPLASTIC-RELATED"/>
    <property type="match status" value="1"/>
</dbReference>
<dbReference type="InterPro" id="IPR015421">
    <property type="entry name" value="PyrdxlP-dep_Trfase_major"/>
</dbReference>
<dbReference type="InterPro" id="IPR005814">
    <property type="entry name" value="Aminotrans_3"/>
</dbReference>
<protein>
    <submittedName>
        <fullName evidence="4">Uncharacterized protein</fullName>
    </submittedName>
</protein>